<reference evidence="1 2" key="1">
    <citation type="submission" date="2019-12" db="EMBL/GenBank/DDBJ databases">
        <title>A genome sequence resource for the geographically widespread anthracnose pathogen Colletotrichum asianum.</title>
        <authorList>
            <person name="Meng Y."/>
        </authorList>
    </citation>
    <scope>NUCLEOTIDE SEQUENCE [LARGE SCALE GENOMIC DNA]</scope>
    <source>
        <strain evidence="1 2">ICMP 18580</strain>
    </source>
</reference>
<proteinExistence type="predicted"/>
<dbReference type="EMBL" id="WOWK01000081">
    <property type="protein sequence ID" value="KAF0320578.1"/>
    <property type="molecule type" value="Genomic_DNA"/>
</dbReference>
<evidence type="ECO:0000313" key="2">
    <source>
        <dbReference type="Proteomes" id="UP000434172"/>
    </source>
</evidence>
<dbReference type="Proteomes" id="UP000434172">
    <property type="component" value="Unassembled WGS sequence"/>
</dbReference>
<sequence length="384" mass="43336">MSRSLVGRALRAKPSVWEQPAGCIAQQQRSFSQTPAHQNNNQVIFDKTSNPSLAPILEEIQSNIILPFHLPIHQRQRVFSPKMKNSLRTDPVYVEVDGHEHKFTHIDQDALPPSREITWKALREMQTAEDWNNFGRLLAGMRIAGRRYSQVDFAKMVRLAGSKGQIFTIIEAARQVRKTGFKLDTSEKVNETLHYVQMRAAESGWDKELTEQSLRWAEMVIEMIEDDKHKLKHDPTVKRGQQVRWPLHKDPQVLGAALHLAAVLAVKHNEGKDVDGKVTRYAKQVVERWPADKGLKKLHPREAYKNYQTGVAYLASSRTQYLATASPVLHGLFLAARVVDQPTAEKLQAIAATLGAEVKQAVDSDSTPAERGLSTYNTLFESKA</sequence>
<protein>
    <submittedName>
        <fullName evidence="1">Uncharacterized protein</fullName>
    </submittedName>
</protein>
<dbReference type="AlphaFoldDB" id="A0A8H3W3M3"/>
<accession>A0A8H3W3M3</accession>
<keyword evidence="2" id="KW-1185">Reference proteome</keyword>
<organism evidence="1 2">
    <name type="scientific">Colletotrichum asianum</name>
    <dbReference type="NCBI Taxonomy" id="702518"/>
    <lineage>
        <taxon>Eukaryota</taxon>
        <taxon>Fungi</taxon>
        <taxon>Dikarya</taxon>
        <taxon>Ascomycota</taxon>
        <taxon>Pezizomycotina</taxon>
        <taxon>Sordariomycetes</taxon>
        <taxon>Hypocreomycetidae</taxon>
        <taxon>Glomerellales</taxon>
        <taxon>Glomerellaceae</taxon>
        <taxon>Colletotrichum</taxon>
        <taxon>Colletotrichum gloeosporioides species complex</taxon>
    </lineage>
</organism>
<name>A0A8H3W3M3_9PEZI</name>
<dbReference type="OrthoDB" id="5405126at2759"/>
<comment type="caution">
    <text evidence="1">The sequence shown here is derived from an EMBL/GenBank/DDBJ whole genome shotgun (WGS) entry which is preliminary data.</text>
</comment>
<evidence type="ECO:0000313" key="1">
    <source>
        <dbReference type="EMBL" id="KAF0320578.1"/>
    </source>
</evidence>
<gene>
    <name evidence="1" type="ORF">GQ607_012159</name>
</gene>